<sequence length="121" mass="13897">MPRGVKKENLPSKICEVCKRPFTWRKVWERCWDDVKTCSDRCKAERKKQNKANREALQAGSDANQNPNENVSKVVDIGNSSELNMRLCVAGMANPQASLHHFLLFAFSPRKFLSLDRIQYA</sequence>
<reference evidence="3" key="3">
    <citation type="submission" date="2020-12" db="UniProtKB">
        <authorList>
            <consortium name="EnsemblPlants"/>
        </authorList>
    </citation>
    <scope>IDENTIFICATION</scope>
</reference>
<proteinExistence type="predicted"/>
<dbReference type="Proteomes" id="UP000006727">
    <property type="component" value="Chromosome 6"/>
</dbReference>
<evidence type="ECO:0008006" key="5">
    <source>
        <dbReference type="Google" id="ProtNLM"/>
    </source>
</evidence>
<evidence type="ECO:0000313" key="4">
    <source>
        <dbReference type="Proteomes" id="UP000006727"/>
    </source>
</evidence>
<dbReference type="AlphaFoldDB" id="A0A2K1KGH2"/>
<evidence type="ECO:0000256" key="1">
    <source>
        <dbReference type="SAM" id="MobiDB-lite"/>
    </source>
</evidence>
<organism evidence="2">
    <name type="scientific">Physcomitrium patens</name>
    <name type="common">Spreading-leaved earth moss</name>
    <name type="synonym">Physcomitrella patens</name>
    <dbReference type="NCBI Taxonomy" id="3218"/>
    <lineage>
        <taxon>Eukaryota</taxon>
        <taxon>Viridiplantae</taxon>
        <taxon>Streptophyta</taxon>
        <taxon>Embryophyta</taxon>
        <taxon>Bryophyta</taxon>
        <taxon>Bryophytina</taxon>
        <taxon>Bryopsida</taxon>
        <taxon>Funariidae</taxon>
        <taxon>Funariales</taxon>
        <taxon>Funariaceae</taxon>
        <taxon>Physcomitrium</taxon>
    </lineage>
</organism>
<dbReference type="EnsemblPlants" id="Pp3c6_20760V3.2">
    <property type="protein sequence ID" value="PAC:32975810.CDS.1"/>
    <property type="gene ID" value="Pp3c6_20760"/>
</dbReference>
<dbReference type="Gramene" id="Pp3c6_20760V3.1">
    <property type="protein sequence ID" value="PAC:32975809.CDS.1"/>
    <property type="gene ID" value="Pp3c6_20760"/>
</dbReference>
<reference evidence="2 4" key="2">
    <citation type="journal article" date="2018" name="Plant J.">
        <title>The Physcomitrella patens chromosome-scale assembly reveals moss genome structure and evolution.</title>
        <authorList>
            <person name="Lang D."/>
            <person name="Ullrich K.K."/>
            <person name="Murat F."/>
            <person name="Fuchs J."/>
            <person name="Jenkins J."/>
            <person name="Haas F.B."/>
            <person name="Piednoel M."/>
            <person name="Gundlach H."/>
            <person name="Van Bel M."/>
            <person name="Meyberg R."/>
            <person name="Vives C."/>
            <person name="Morata J."/>
            <person name="Symeonidi A."/>
            <person name="Hiss M."/>
            <person name="Muchero W."/>
            <person name="Kamisugi Y."/>
            <person name="Saleh O."/>
            <person name="Blanc G."/>
            <person name="Decker E.L."/>
            <person name="van Gessel N."/>
            <person name="Grimwood J."/>
            <person name="Hayes R.D."/>
            <person name="Graham S.W."/>
            <person name="Gunter L.E."/>
            <person name="McDaniel S.F."/>
            <person name="Hoernstein S.N.W."/>
            <person name="Larsson A."/>
            <person name="Li F.W."/>
            <person name="Perroud P.F."/>
            <person name="Phillips J."/>
            <person name="Ranjan P."/>
            <person name="Rokshar D.S."/>
            <person name="Rothfels C.J."/>
            <person name="Schneider L."/>
            <person name="Shu S."/>
            <person name="Stevenson D.W."/>
            <person name="Thummler F."/>
            <person name="Tillich M."/>
            <person name="Villarreal Aguilar J.C."/>
            <person name="Widiez T."/>
            <person name="Wong G.K."/>
            <person name="Wymore A."/>
            <person name="Zhang Y."/>
            <person name="Zimmer A.D."/>
            <person name="Quatrano R.S."/>
            <person name="Mayer K.F.X."/>
            <person name="Goodstein D."/>
            <person name="Casacuberta J.M."/>
            <person name="Vandepoele K."/>
            <person name="Reski R."/>
            <person name="Cuming A.C."/>
            <person name="Tuskan G.A."/>
            <person name="Maumus F."/>
            <person name="Salse J."/>
            <person name="Schmutz J."/>
            <person name="Rensing S.A."/>
        </authorList>
    </citation>
    <scope>NUCLEOTIDE SEQUENCE [LARGE SCALE GENOMIC DNA]</scope>
    <source>
        <strain evidence="3 4">cv. Gransden 2004</strain>
    </source>
</reference>
<dbReference type="InterPro" id="IPR017136">
    <property type="entry name" value="UCP037205"/>
</dbReference>
<dbReference type="KEGG" id="ppp:112283284"/>
<accession>A0A2K1KGH2</accession>
<reference evidence="2 4" key="1">
    <citation type="journal article" date="2008" name="Science">
        <title>The Physcomitrella genome reveals evolutionary insights into the conquest of land by plants.</title>
        <authorList>
            <person name="Rensing S."/>
            <person name="Lang D."/>
            <person name="Zimmer A."/>
            <person name="Terry A."/>
            <person name="Salamov A."/>
            <person name="Shapiro H."/>
            <person name="Nishiyama T."/>
            <person name="Perroud P.-F."/>
            <person name="Lindquist E."/>
            <person name="Kamisugi Y."/>
            <person name="Tanahashi T."/>
            <person name="Sakakibara K."/>
            <person name="Fujita T."/>
            <person name="Oishi K."/>
            <person name="Shin-I T."/>
            <person name="Kuroki Y."/>
            <person name="Toyoda A."/>
            <person name="Suzuki Y."/>
            <person name="Hashimoto A."/>
            <person name="Yamaguchi K."/>
            <person name="Sugano A."/>
            <person name="Kohara Y."/>
            <person name="Fujiyama A."/>
            <person name="Anterola A."/>
            <person name="Aoki S."/>
            <person name="Ashton N."/>
            <person name="Barbazuk W.B."/>
            <person name="Barker E."/>
            <person name="Bennetzen J."/>
            <person name="Bezanilla M."/>
            <person name="Blankenship R."/>
            <person name="Cho S.H."/>
            <person name="Dutcher S."/>
            <person name="Estelle M."/>
            <person name="Fawcett J.A."/>
            <person name="Gundlach H."/>
            <person name="Hanada K."/>
            <person name="Heyl A."/>
            <person name="Hicks K.A."/>
            <person name="Hugh J."/>
            <person name="Lohr M."/>
            <person name="Mayer K."/>
            <person name="Melkozernov A."/>
            <person name="Murata T."/>
            <person name="Nelson D."/>
            <person name="Pils B."/>
            <person name="Prigge M."/>
            <person name="Reiss B."/>
            <person name="Renner T."/>
            <person name="Rombauts S."/>
            <person name="Rushton P."/>
            <person name="Sanderfoot A."/>
            <person name="Schween G."/>
            <person name="Shiu S.-H."/>
            <person name="Stueber K."/>
            <person name="Theodoulou F.L."/>
            <person name="Tu H."/>
            <person name="Van de Peer Y."/>
            <person name="Verrier P.J."/>
            <person name="Waters E."/>
            <person name="Wood A."/>
            <person name="Yang L."/>
            <person name="Cove D."/>
            <person name="Cuming A."/>
            <person name="Hasebe M."/>
            <person name="Lucas S."/>
            <person name="Mishler D.B."/>
            <person name="Reski R."/>
            <person name="Grigoriev I."/>
            <person name="Quatrano R.S."/>
            <person name="Boore J.L."/>
        </authorList>
    </citation>
    <scope>NUCLEOTIDE SEQUENCE [LARGE SCALE GENOMIC DNA]</scope>
    <source>
        <strain evidence="3 4">cv. Gransden 2004</strain>
    </source>
</reference>
<gene>
    <name evidence="3" type="primary">LOC112283284</name>
    <name evidence="2" type="ORF">PHYPA_009262</name>
</gene>
<dbReference type="PaxDb" id="3218-PP1S14_327V6.1"/>
<feature type="region of interest" description="Disordered" evidence="1">
    <location>
        <begin position="43"/>
        <end position="72"/>
    </location>
</feature>
<keyword evidence="4" id="KW-1185">Reference proteome</keyword>
<dbReference type="Gramene" id="Pp3c6_20760V3.2">
    <property type="protein sequence ID" value="PAC:32975810.CDS.1"/>
    <property type="gene ID" value="Pp3c6_20760"/>
</dbReference>
<dbReference type="PANTHER" id="PTHR37463:SF5">
    <property type="entry name" value="DUF2256 DOMAIN-CONTAINING PROTEIN"/>
    <property type="match status" value="1"/>
</dbReference>
<dbReference type="Pfam" id="PF10013">
    <property type="entry name" value="DUF2256"/>
    <property type="match status" value="1"/>
</dbReference>
<evidence type="ECO:0000313" key="3">
    <source>
        <dbReference type="EnsemblPlants" id="PAC:32975809.CDS.1"/>
    </source>
</evidence>
<dbReference type="EnsemblPlants" id="Pp3c6_20760V3.1">
    <property type="protein sequence ID" value="PAC:32975809.CDS.1"/>
    <property type="gene ID" value="Pp3c6_20760"/>
</dbReference>
<feature type="compositionally biased region" description="Polar residues" evidence="1">
    <location>
        <begin position="61"/>
        <end position="71"/>
    </location>
</feature>
<dbReference type="EMBL" id="ABEU02000006">
    <property type="protein sequence ID" value="PNR52887.1"/>
    <property type="molecule type" value="Genomic_DNA"/>
</dbReference>
<dbReference type="OrthoDB" id="537467at2759"/>
<protein>
    <recommendedName>
        <fullName evidence="5">DUF2256 domain-containing protein</fullName>
    </recommendedName>
</protein>
<dbReference type="PANTHER" id="PTHR37463">
    <property type="entry name" value="GSL3115 PROTEIN"/>
    <property type="match status" value="1"/>
</dbReference>
<name>A0A2K1KGH2_PHYPA</name>
<dbReference type="GeneID" id="112283284"/>
<evidence type="ECO:0000313" key="2">
    <source>
        <dbReference type="EMBL" id="PNR52887.1"/>
    </source>
</evidence>
<dbReference type="RefSeq" id="XP_024377584.1">
    <property type="nucleotide sequence ID" value="XM_024521816.2"/>
</dbReference>